<dbReference type="InParanoid" id="D8Q4N3"/>
<feature type="compositionally biased region" description="Basic and acidic residues" evidence="1">
    <location>
        <begin position="729"/>
        <end position="743"/>
    </location>
</feature>
<accession>D8Q4N3</accession>
<dbReference type="VEuPathDB" id="FungiDB:SCHCODRAFT_02626434"/>
<dbReference type="eggNOG" id="ENOG502S3QD">
    <property type="taxonomic scope" value="Eukaryota"/>
</dbReference>
<organism evidence="3">
    <name type="scientific">Schizophyllum commune (strain H4-8 / FGSC 9210)</name>
    <name type="common">Split gill fungus</name>
    <dbReference type="NCBI Taxonomy" id="578458"/>
    <lineage>
        <taxon>Eukaryota</taxon>
        <taxon>Fungi</taxon>
        <taxon>Dikarya</taxon>
        <taxon>Basidiomycota</taxon>
        <taxon>Agaricomycotina</taxon>
        <taxon>Agaricomycetes</taxon>
        <taxon>Agaricomycetidae</taxon>
        <taxon>Agaricales</taxon>
        <taxon>Schizophyllaceae</taxon>
        <taxon>Schizophyllum</taxon>
    </lineage>
</organism>
<evidence type="ECO:0000313" key="2">
    <source>
        <dbReference type="EMBL" id="EFI97266.1"/>
    </source>
</evidence>
<dbReference type="Proteomes" id="UP000007431">
    <property type="component" value="Unassembled WGS sequence"/>
</dbReference>
<protein>
    <submittedName>
        <fullName evidence="2">Uncharacterized protein</fullName>
    </submittedName>
</protein>
<reference evidence="2 3" key="1">
    <citation type="journal article" date="2010" name="Nat. Biotechnol.">
        <title>Genome sequence of the model mushroom Schizophyllum commune.</title>
        <authorList>
            <person name="Ohm R.A."/>
            <person name="de Jong J.F."/>
            <person name="Lugones L.G."/>
            <person name="Aerts A."/>
            <person name="Kothe E."/>
            <person name="Stajich J.E."/>
            <person name="de Vries R.P."/>
            <person name="Record E."/>
            <person name="Levasseur A."/>
            <person name="Baker S.E."/>
            <person name="Bartholomew K.A."/>
            <person name="Coutinho P.M."/>
            <person name="Erdmann S."/>
            <person name="Fowler T.J."/>
            <person name="Gathman A.C."/>
            <person name="Lombard V."/>
            <person name="Henrissat B."/>
            <person name="Knabe N."/>
            <person name="Kuees U."/>
            <person name="Lilly W.W."/>
            <person name="Lindquist E."/>
            <person name="Lucas S."/>
            <person name="Magnuson J.K."/>
            <person name="Piumi F."/>
            <person name="Raudaskoski M."/>
            <person name="Salamov A."/>
            <person name="Schmutz J."/>
            <person name="Schwarze F.W.M.R."/>
            <person name="vanKuyk P.A."/>
            <person name="Horton J.S."/>
            <person name="Grigoriev I.V."/>
            <person name="Woesten H.A.B."/>
        </authorList>
    </citation>
    <scope>NUCLEOTIDE SEQUENCE [LARGE SCALE GENOMIC DNA]</scope>
    <source>
        <strain evidence="3">H4-8 / FGSC 9210</strain>
    </source>
</reference>
<feature type="compositionally biased region" description="Low complexity" evidence="1">
    <location>
        <begin position="538"/>
        <end position="555"/>
    </location>
</feature>
<feature type="compositionally biased region" description="Low complexity" evidence="1">
    <location>
        <begin position="563"/>
        <end position="572"/>
    </location>
</feature>
<gene>
    <name evidence="2" type="ORF">SCHCODRAFT_108941</name>
</gene>
<dbReference type="EMBL" id="GL377306">
    <property type="protein sequence ID" value="EFI97266.1"/>
    <property type="molecule type" value="Genomic_DNA"/>
</dbReference>
<dbReference type="HOGENOM" id="CLU_012567_0_0_1"/>
<sequence>MASPSTSSQPVLSERSDVHKSCKTLETLLNLLNDYCEAAGAVVMLQKKLAKALKETAGQKATGELASNALNCSAALFEALADIDTKYAKIADKEYDGISAEVKKWFKRLAKEEKAHDERIVAANARIKQAGQAYEKSVKKNAQYAGEEHARYMQLITALGPEVSQEKYDHALLVTQKHTTTTYSVAACIARVADAEWMKSCESVRRFSPQIGKLSEWRAYCEGGWTGPIPSDLPDIDEDKAQPVTQMNNLPPQRVQEGPLTPQQQPSPNLPPTEREASQITASQSPQRSSRPPAAAPSSYDRPRSSAAPPSAYEPPRPLYDPNTGSVRSLSAFPSPPTHLPPLRQQQPSTSQSSNGSHVSFPRARFTESPLPSPSTEEPPVRQVSAEDALRQASAGQAPPSPRVAPEQFRESDAATRTQAAPRANRDPAPQAQDRGQGSLPTPTASTHQGSDAERQRRHDSVDENGVLRAKSPSSSGGKPMPALERQDTSGSTSSVVAAMRHRYSLKAGSTSPPPKEPIKIQTKVADLASRYKGSDEPATPRSPRAASPTSSRPLPSQPFDIAIQARAAEAAFRTPTSEKPSPQFGAEALRSPPRSVPTTIEDARKDYVQPSTTPRPSSEPPAQQLEPDIREKEQRLAQREREIEAKARALEREREELANSQRERPTQQREGYDEREGWAGVAPRPRRASTASPYAASQGSYPSPPSPYAQPSRPMSSYSTTQLAPPSGRDDYRPRSSEDHQGGRPYSQPPNEYARGYPHSPTDSPRTPTDYPRPLSSTGDYGQQPFPSIPAAHRAPIGNTIRPDKPKGWIRRLSMPVVGRSSSSQSLTKLLDGGKPTGGQGFGKRGELGAVAEDGVLGERRSYDVPGNRSYTNLARR</sequence>
<feature type="compositionally biased region" description="Basic and acidic residues" evidence="1">
    <location>
        <begin position="628"/>
        <end position="678"/>
    </location>
</feature>
<keyword evidence="3" id="KW-1185">Reference proteome</keyword>
<dbReference type="STRING" id="578458.D8Q4N3"/>
<feature type="compositionally biased region" description="Low complexity" evidence="1">
    <location>
        <begin position="282"/>
        <end position="311"/>
    </location>
</feature>
<dbReference type="OrthoDB" id="2450055at2759"/>
<feature type="compositionally biased region" description="Polar residues" evidence="1">
    <location>
        <begin position="344"/>
        <end position="358"/>
    </location>
</feature>
<proteinExistence type="predicted"/>
<evidence type="ECO:0000256" key="1">
    <source>
        <dbReference type="SAM" id="MobiDB-lite"/>
    </source>
</evidence>
<feature type="non-terminal residue" evidence="2">
    <location>
        <position position="878"/>
    </location>
</feature>
<feature type="compositionally biased region" description="Low complexity" evidence="1">
    <location>
        <begin position="471"/>
        <end position="480"/>
    </location>
</feature>
<feature type="compositionally biased region" description="Low complexity" evidence="1">
    <location>
        <begin position="692"/>
        <end position="702"/>
    </location>
</feature>
<feature type="compositionally biased region" description="Basic and acidic residues" evidence="1">
    <location>
        <begin position="451"/>
        <end position="462"/>
    </location>
</feature>
<dbReference type="GeneID" id="9596255"/>
<feature type="compositionally biased region" description="Polar residues" evidence="1">
    <location>
        <begin position="434"/>
        <end position="450"/>
    </location>
</feature>
<dbReference type="RefSeq" id="XP_003032169.1">
    <property type="nucleotide sequence ID" value="XM_003032123.1"/>
</dbReference>
<feature type="compositionally biased region" description="Polar residues" evidence="1">
    <location>
        <begin position="714"/>
        <end position="725"/>
    </location>
</feature>
<dbReference type="AlphaFoldDB" id="D8Q4N3"/>
<dbReference type="OMA" id="KFADKEC"/>
<feature type="compositionally biased region" description="Low complexity" evidence="1">
    <location>
        <begin position="367"/>
        <end position="378"/>
    </location>
</feature>
<dbReference type="KEGG" id="scm:SCHCO_02626434"/>
<feature type="region of interest" description="Disordered" evidence="1">
    <location>
        <begin position="249"/>
        <end position="847"/>
    </location>
</feature>
<evidence type="ECO:0000313" key="3">
    <source>
        <dbReference type="Proteomes" id="UP000007431"/>
    </source>
</evidence>
<name>D8Q4N3_SCHCM</name>